<dbReference type="PANTHER" id="PTHR11614">
    <property type="entry name" value="PHOSPHOLIPASE-RELATED"/>
    <property type="match status" value="1"/>
</dbReference>
<dbReference type="Proteomes" id="UP000054921">
    <property type="component" value="Unassembled WGS sequence"/>
</dbReference>
<comment type="caution">
    <text evidence="2">The sequence shown here is derived from an EMBL/GenBank/DDBJ whole genome shotgun (WGS) entry which is preliminary data.</text>
</comment>
<gene>
    <name evidence="2" type="primary">rutD</name>
    <name evidence="2" type="ORF">Lche_3033</name>
</gene>
<dbReference type="RefSeq" id="WP_058388187.1">
    <property type="nucleotide sequence ID" value="NZ_LNXW01000013.1"/>
</dbReference>
<proteinExistence type="predicted"/>
<dbReference type="InterPro" id="IPR022742">
    <property type="entry name" value="Hydrolase_4"/>
</dbReference>
<sequence>MGSSYKSIYAELGASEKVQQLHQQALNDRNQLKLGYLNEAFASYSKPKETKDQNPEQPQDIKAYKKLAENNPHFAHYYKAALLLYHEKLDAAVVEARGDDALREAFQLALTSLISKKIIKNDKEKMEAVITSLVDKAKEIGAKNYATTNDWHIGLADLIVAQGGSKKVREQRLKAENEINRTMQNALTALEPYARYGTERIDYNIAKVIECACKQYEDLNPNPNVKRQGDLKAIRGIIKKHQDTQSSPDDVVKEIANYFLSENFSRGFSSRFEDLIKKAIKEYAVRHHKTGNDIRTLQTKTWSDSTLDKEPRKLVLAVHGLQDSVNTFNVVANQYVRKGYKVISYDQSGAAFDESRGKEDLNIKQMQFDFYSMLEKAYRDPNVDEIVLLGHSLGGAVIANALNTIHELNENPPEGIAKNKIKKIQLVAPAVMKNPLLQIIGNIPTLYRNPSDKDEHAQLVGQRGIRREGGASALSSLGDFITFVANAFKNLSRFFKKEDVDKLIPIEVHYSENDGLVNKSNFEELAAIQRSPKTESKAKIFKNPEGQHHLHTAPSSTLVEGVEELPDIDDQQSSLKL</sequence>
<organism evidence="2 3">
    <name type="scientific">Legionella cherrii</name>
    <dbReference type="NCBI Taxonomy" id="28084"/>
    <lineage>
        <taxon>Bacteria</taxon>
        <taxon>Pseudomonadati</taxon>
        <taxon>Pseudomonadota</taxon>
        <taxon>Gammaproteobacteria</taxon>
        <taxon>Legionellales</taxon>
        <taxon>Legionellaceae</taxon>
        <taxon>Legionella</taxon>
    </lineage>
</organism>
<dbReference type="InterPro" id="IPR051044">
    <property type="entry name" value="MAG_DAG_Lipase"/>
</dbReference>
<evidence type="ECO:0000259" key="1">
    <source>
        <dbReference type="Pfam" id="PF12146"/>
    </source>
</evidence>
<dbReference type="AlphaFoldDB" id="A0A0W0SDP1"/>
<dbReference type="SUPFAM" id="SSF53474">
    <property type="entry name" value="alpha/beta-Hydrolases"/>
    <property type="match status" value="1"/>
</dbReference>
<evidence type="ECO:0000313" key="3">
    <source>
        <dbReference type="Proteomes" id="UP000054921"/>
    </source>
</evidence>
<feature type="domain" description="Serine aminopeptidase S33" evidence="1">
    <location>
        <begin position="310"/>
        <end position="530"/>
    </location>
</feature>
<dbReference type="InterPro" id="IPR029058">
    <property type="entry name" value="AB_hydrolase_fold"/>
</dbReference>
<dbReference type="Pfam" id="PF12146">
    <property type="entry name" value="Hydrolase_4"/>
    <property type="match status" value="1"/>
</dbReference>
<dbReference type="GO" id="GO:0016787">
    <property type="term" value="F:hydrolase activity"/>
    <property type="evidence" value="ECO:0007669"/>
    <property type="project" value="UniProtKB-KW"/>
</dbReference>
<keyword evidence="2" id="KW-0378">Hydrolase</keyword>
<dbReference type="STRING" id="28084.Lche_3033"/>
<name>A0A0W0SDP1_9GAMM</name>
<reference evidence="2 3" key="1">
    <citation type="submission" date="2015-11" db="EMBL/GenBank/DDBJ databases">
        <title>Genomic analysis of 38 Legionella species identifies large and diverse effector repertoires.</title>
        <authorList>
            <person name="Burstein D."/>
            <person name="Amaro F."/>
            <person name="Zusman T."/>
            <person name="Lifshitz Z."/>
            <person name="Cohen O."/>
            <person name="Gilbert J.A."/>
            <person name="Pupko T."/>
            <person name="Shuman H.A."/>
            <person name="Segal G."/>
        </authorList>
    </citation>
    <scope>NUCLEOTIDE SEQUENCE [LARGE SCALE GENOMIC DNA]</scope>
    <source>
        <strain evidence="2 3">ORW</strain>
    </source>
</reference>
<dbReference type="Gene3D" id="3.40.50.1820">
    <property type="entry name" value="alpha/beta hydrolase"/>
    <property type="match status" value="1"/>
</dbReference>
<dbReference type="OrthoDB" id="8476759at2"/>
<accession>A0A0W0SDP1</accession>
<dbReference type="PATRIC" id="fig|28084.5.peg.3293"/>
<protein>
    <submittedName>
        <fullName evidence="2">Putative aminoacrylate hydrolase RutD</fullName>
    </submittedName>
</protein>
<evidence type="ECO:0000313" key="2">
    <source>
        <dbReference type="EMBL" id="KTC81013.1"/>
    </source>
</evidence>
<dbReference type="EMBL" id="LNXW01000013">
    <property type="protein sequence ID" value="KTC81013.1"/>
    <property type="molecule type" value="Genomic_DNA"/>
</dbReference>